<dbReference type="InterPro" id="IPR037401">
    <property type="entry name" value="SnoaL-like"/>
</dbReference>
<sequence>MSPDLAAELAELRRRVDVLESQDAIRRLRNRFHDFVNTDRWAEIGGLFTEDAELDYDYLGKASGRAAVGEFFGRIPELLPADDGAPFVRQFLHGHSVEVTGDEATGTSHLLATPIYHGTSFLFSGRFADTYARVGGEWLFSSVRLQIWYSVPLAEGWATPDRHRMAL</sequence>
<dbReference type="Proteomes" id="UP001500325">
    <property type="component" value="Unassembled WGS sequence"/>
</dbReference>
<dbReference type="EMBL" id="BAABIC010000003">
    <property type="protein sequence ID" value="GAA4680794.1"/>
    <property type="molecule type" value="Genomic_DNA"/>
</dbReference>
<dbReference type="RefSeq" id="WP_345378987.1">
    <property type="nucleotide sequence ID" value="NZ_BAABIC010000003.1"/>
</dbReference>
<evidence type="ECO:0000313" key="2">
    <source>
        <dbReference type="EMBL" id="GAA4680794.1"/>
    </source>
</evidence>
<protein>
    <recommendedName>
        <fullName evidence="1">SnoaL-like domain-containing protein</fullName>
    </recommendedName>
</protein>
<comment type="caution">
    <text evidence="2">The sequence shown here is derived from an EMBL/GenBank/DDBJ whole genome shotgun (WGS) entry which is preliminary data.</text>
</comment>
<feature type="domain" description="SnoaL-like" evidence="1">
    <location>
        <begin position="18"/>
        <end position="143"/>
    </location>
</feature>
<organism evidence="2 3">
    <name type="scientific">Pseudonocardia yuanmonensis</name>
    <dbReference type="NCBI Taxonomy" id="1095914"/>
    <lineage>
        <taxon>Bacteria</taxon>
        <taxon>Bacillati</taxon>
        <taxon>Actinomycetota</taxon>
        <taxon>Actinomycetes</taxon>
        <taxon>Pseudonocardiales</taxon>
        <taxon>Pseudonocardiaceae</taxon>
        <taxon>Pseudonocardia</taxon>
    </lineage>
</organism>
<proteinExistence type="predicted"/>
<name>A0ABP8W3Z3_9PSEU</name>
<accession>A0ABP8W3Z3</accession>
<reference evidence="3" key="1">
    <citation type="journal article" date="2019" name="Int. J. Syst. Evol. Microbiol.">
        <title>The Global Catalogue of Microorganisms (GCM) 10K type strain sequencing project: providing services to taxonomists for standard genome sequencing and annotation.</title>
        <authorList>
            <consortium name="The Broad Institute Genomics Platform"/>
            <consortium name="The Broad Institute Genome Sequencing Center for Infectious Disease"/>
            <person name="Wu L."/>
            <person name="Ma J."/>
        </authorList>
    </citation>
    <scope>NUCLEOTIDE SEQUENCE [LARGE SCALE GENOMIC DNA]</scope>
    <source>
        <strain evidence="3">JCM 18055</strain>
    </source>
</reference>
<dbReference type="Gene3D" id="3.10.450.50">
    <property type="match status" value="1"/>
</dbReference>
<gene>
    <name evidence="2" type="ORF">GCM10023215_12820</name>
</gene>
<evidence type="ECO:0000313" key="3">
    <source>
        <dbReference type="Proteomes" id="UP001500325"/>
    </source>
</evidence>
<evidence type="ECO:0000259" key="1">
    <source>
        <dbReference type="Pfam" id="PF13577"/>
    </source>
</evidence>
<keyword evidence="3" id="KW-1185">Reference proteome</keyword>
<dbReference type="SUPFAM" id="SSF54427">
    <property type="entry name" value="NTF2-like"/>
    <property type="match status" value="1"/>
</dbReference>
<dbReference type="Pfam" id="PF13577">
    <property type="entry name" value="SnoaL_4"/>
    <property type="match status" value="1"/>
</dbReference>
<dbReference type="InterPro" id="IPR032710">
    <property type="entry name" value="NTF2-like_dom_sf"/>
</dbReference>